<dbReference type="PANTHER" id="PTHR21666">
    <property type="entry name" value="PEPTIDASE-RELATED"/>
    <property type="match status" value="1"/>
</dbReference>
<gene>
    <name evidence="3" type="ORF">H8711_04255</name>
</gene>
<dbReference type="Proteomes" id="UP000653127">
    <property type="component" value="Unassembled WGS sequence"/>
</dbReference>
<dbReference type="InterPro" id="IPR050570">
    <property type="entry name" value="Cell_wall_metabolism_enzyme"/>
</dbReference>
<protein>
    <submittedName>
        <fullName evidence="3">M23 family metallopeptidase</fullName>
    </submittedName>
</protein>
<evidence type="ECO:0000313" key="3">
    <source>
        <dbReference type="EMBL" id="MBC8546147.1"/>
    </source>
</evidence>
<dbReference type="Gene3D" id="2.70.70.10">
    <property type="entry name" value="Glucose Permease (Domain IIA)"/>
    <property type="match status" value="1"/>
</dbReference>
<proteinExistence type="predicted"/>
<dbReference type="PANTHER" id="PTHR21666:SF270">
    <property type="entry name" value="MUREIN HYDROLASE ACTIVATOR ENVC"/>
    <property type="match status" value="1"/>
</dbReference>
<organism evidence="3 4">
    <name type="scientific">Ligaoa zhengdingensis</name>
    <dbReference type="NCBI Taxonomy" id="2763658"/>
    <lineage>
        <taxon>Bacteria</taxon>
        <taxon>Bacillati</taxon>
        <taxon>Bacillota</taxon>
        <taxon>Clostridia</taxon>
        <taxon>Eubacteriales</taxon>
        <taxon>Oscillospiraceae</taxon>
        <taxon>Ligaoa</taxon>
    </lineage>
</organism>
<dbReference type="AlphaFoldDB" id="A0A926DYH2"/>
<dbReference type="InterPro" id="IPR011055">
    <property type="entry name" value="Dup_hybrid_motif"/>
</dbReference>
<comment type="caution">
    <text evidence="3">The sequence shown here is derived from an EMBL/GenBank/DDBJ whole genome shotgun (WGS) entry which is preliminary data.</text>
</comment>
<feature type="region of interest" description="Disordered" evidence="1">
    <location>
        <begin position="42"/>
        <end position="107"/>
    </location>
</feature>
<dbReference type="RefSeq" id="WP_249282300.1">
    <property type="nucleotide sequence ID" value="NZ_JACRST010000004.1"/>
</dbReference>
<name>A0A926DYH2_9FIRM</name>
<reference evidence="3" key="1">
    <citation type="submission" date="2020-08" db="EMBL/GenBank/DDBJ databases">
        <title>Genome public.</title>
        <authorList>
            <person name="Liu C."/>
            <person name="Sun Q."/>
        </authorList>
    </citation>
    <scope>NUCLEOTIDE SEQUENCE</scope>
    <source>
        <strain evidence="3">NSJ-31</strain>
    </source>
</reference>
<dbReference type="InterPro" id="IPR016047">
    <property type="entry name" value="M23ase_b-sheet_dom"/>
</dbReference>
<dbReference type="Pfam" id="PF01551">
    <property type="entry name" value="Peptidase_M23"/>
    <property type="match status" value="1"/>
</dbReference>
<feature type="compositionally biased region" description="Low complexity" evidence="1">
    <location>
        <begin position="79"/>
        <end position="106"/>
    </location>
</feature>
<dbReference type="CDD" id="cd12797">
    <property type="entry name" value="M23_peptidase"/>
    <property type="match status" value="1"/>
</dbReference>
<dbReference type="EMBL" id="JACRST010000004">
    <property type="protein sequence ID" value="MBC8546147.1"/>
    <property type="molecule type" value="Genomic_DNA"/>
</dbReference>
<keyword evidence="4" id="KW-1185">Reference proteome</keyword>
<sequence>MKKNSLSNFLNGKGFYAALALCLVGAGTAAWVVVDKTLGSITEPSAPPEASSIVEEDASWGFPEQLEEAGKEKSGIEISSSSSSSESTSSSSPEQSSAAPEPSEQQTLSLEPQISAFALPIKSAEVFNQYSAGELVKNTTLDKWCTHDGIDLKAEVGTEVLCAADGTVSRIYDNGIWGKTIEVSHAGELTSIYSGLEKEVMVKEGDTVAVGQAIGKVGETNLAEAKLEPHLHFAMKQAGKFVDPLQTMGKI</sequence>
<dbReference type="GO" id="GO:0004222">
    <property type="term" value="F:metalloendopeptidase activity"/>
    <property type="evidence" value="ECO:0007669"/>
    <property type="project" value="TreeGrafter"/>
</dbReference>
<feature type="domain" description="M23ase beta-sheet core" evidence="2">
    <location>
        <begin position="146"/>
        <end position="244"/>
    </location>
</feature>
<evidence type="ECO:0000256" key="1">
    <source>
        <dbReference type="SAM" id="MobiDB-lite"/>
    </source>
</evidence>
<dbReference type="SUPFAM" id="SSF51261">
    <property type="entry name" value="Duplicated hybrid motif"/>
    <property type="match status" value="1"/>
</dbReference>
<evidence type="ECO:0000313" key="4">
    <source>
        <dbReference type="Proteomes" id="UP000653127"/>
    </source>
</evidence>
<accession>A0A926DYH2</accession>
<evidence type="ECO:0000259" key="2">
    <source>
        <dbReference type="Pfam" id="PF01551"/>
    </source>
</evidence>